<feature type="region of interest" description="Disordered" evidence="2">
    <location>
        <begin position="304"/>
        <end position="329"/>
    </location>
</feature>
<evidence type="ECO:0000256" key="2">
    <source>
        <dbReference type="SAM" id="MobiDB-lite"/>
    </source>
</evidence>
<dbReference type="InterPro" id="IPR008042">
    <property type="entry name" value="Retrotrans_Pao"/>
</dbReference>
<keyword evidence="1" id="KW-0378">Hydrolase</keyword>
<comment type="caution">
    <text evidence="4">The sequence shown here is derived from an EMBL/GenBank/DDBJ whole genome shotgun (WGS) entry which is preliminary data.</text>
</comment>
<sequence>MTSLLDSDNQVTTKAPSTHSDSQTTSVPVFFHHARLPRIDIPKFSGSPADWLSFKDLFSSLILANPTLTSVEKLQYLKTSLTGSASHLLKNTTLTADNFQKAWDALIAFYENKRLLVNAALHSLVTLKRMTKESASEMEQLYTSIMQIYRTLETLHRPVETWDDFLVFIATQRLDSESVKTWEHHLGSSKEPPTWKQFSEFLITRLLSLQAFEKSRTGKLTFQSSVKSHFQGKANENNPSNSNSCKICSANHYVTKCPQYNSKTIQQQLAIIAKHHLCYNCLGSHRASACRITKRCQKCGHKHHTTIHQSKENKSDPGTKNGESSSTGSKINEANVLHAARQTTMISSVFLATAQVEIVAPNGETTQARVLIDPGSEISLISEQLAQLLRLPRTQSCISLVGIGGKKSNKTRGIVSFKIRPHFSYTPECFMTAYILPKLTDTIPSCNLEKRNWPHLKGLQLADKEFTSSKSIDIIIGADFYAHIIERGLVKGDENSPIAQETKLGWIISGPSGSSMTLNKRQGYHVSLNRELHDLISRFWEFEEIPTTSSSILPVEAQDCEQHFMATHSRDDEGRYIVRLPFRQSEKNLGDSRLKAIRTINSLSKRLNQDTAYSQLYSAFLEEYESLNHMRRVPDDEPEPPLSFYLPHHGVIRENSLTTKLRVVFNGSSISSTGLSLNDLLHTGEKLQRDLFDVLIWFRQFRYVFATDVEKMYRQIKVHPADWNFQRILWLDQSHNIVTYQLTTVTYGLACAPFLALRTLNQLIIDEGTNFPLAIPVLQHGRYVDDLFGGSDSIQHARNIAKQVNQLCKAGGFPLQKWISNNSEVLDSIPAERRVNSSCLQIENTTTIQVLGLCWKPASDAFQFTLNLSSSPVITKRSILSTIARIFDPLGLISPVIIQAKILIQELWVVKVDWDDPLPQHLSTKWIKFVDQLQNTSKLTFPRWLNTQFNDQKQIHGFCDASQKAISAVVFIRTTNEEGETTTSLLCSKTKVAPLKRMTIPRLELTGAVILTKLISQVLRTLELSNSPIFMWTDSAVAYTWINNHPSRWRDFVYNRVCFIQETLPQATWKFVPGMENPADCATRGLSPTQLSEHSMWWTGPHWLSQSPTNWPQSPLPPSTKDNLEERSTKVNVITKAQTKKHWDLINKYSSLSRLLRVTSWCLRAIRRLKKQSDIATTGPITTQELEIAKFHWVKITQQLYFEEEISMISRGQSLPKSNSLLRLTPFQDHKGLLRVGGRLHSSQLPASAKHPLILPKKSTLTSLIISDAHSKTLHGGNQATLTLLRNEYWIIGGRGPVRTFIHS</sequence>
<keyword evidence="5" id="KW-1185">Reference proteome</keyword>
<evidence type="ECO:0000259" key="3">
    <source>
        <dbReference type="PROSITE" id="PS50175"/>
    </source>
</evidence>
<dbReference type="GO" id="GO:0071897">
    <property type="term" value="P:DNA biosynthetic process"/>
    <property type="evidence" value="ECO:0007669"/>
    <property type="project" value="UniProtKB-ARBA"/>
</dbReference>
<evidence type="ECO:0000313" key="4">
    <source>
        <dbReference type="EMBL" id="CAL1672295.1"/>
    </source>
</evidence>
<dbReference type="GO" id="GO:0004190">
    <property type="term" value="F:aspartic-type endopeptidase activity"/>
    <property type="evidence" value="ECO:0007669"/>
    <property type="project" value="InterPro"/>
</dbReference>
<organism evidence="4 5">
    <name type="scientific">Lasius platythorax</name>
    <dbReference type="NCBI Taxonomy" id="488582"/>
    <lineage>
        <taxon>Eukaryota</taxon>
        <taxon>Metazoa</taxon>
        <taxon>Ecdysozoa</taxon>
        <taxon>Arthropoda</taxon>
        <taxon>Hexapoda</taxon>
        <taxon>Insecta</taxon>
        <taxon>Pterygota</taxon>
        <taxon>Neoptera</taxon>
        <taxon>Endopterygota</taxon>
        <taxon>Hymenoptera</taxon>
        <taxon>Apocrita</taxon>
        <taxon>Aculeata</taxon>
        <taxon>Formicoidea</taxon>
        <taxon>Formicidae</taxon>
        <taxon>Formicinae</taxon>
        <taxon>Lasius</taxon>
        <taxon>Lasius</taxon>
    </lineage>
</organism>
<protein>
    <recommendedName>
        <fullName evidence="3">Peptidase A2 domain-containing protein</fullName>
    </recommendedName>
</protein>
<dbReference type="PROSITE" id="PS50175">
    <property type="entry name" value="ASP_PROT_RETROV"/>
    <property type="match status" value="1"/>
</dbReference>
<dbReference type="InterPro" id="IPR001995">
    <property type="entry name" value="Peptidase_A2_cat"/>
</dbReference>
<gene>
    <name evidence="4" type="ORF">LPLAT_LOCUS6965</name>
</gene>
<dbReference type="CDD" id="cd00303">
    <property type="entry name" value="retropepsin_like"/>
    <property type="match status" value="1"/>
</dbReference>
<feature type="compositionally biased region" description="Polar residues" evidence="2">
    <location>
        <begin position="318"/>
        <end position="329"/>
    </location>
</feature>
<dbReference type="InterPro" id="IPR005312">
    <property type="entry name" value="DUF1759"/>
</dbReference>
<dbReference type="GO" id="GO:0006508">
    <property type="term" value="P:proteolysis"/>
    <property type="evidence" value="ECO:0007669"/>
    <property type="project" value="InterPro"/>
</dbReference>
<proteinExistence type="predicted"/>
<dbReference type="Gene3D" id="2.40.70.10">
    <property type="entry name" value="Acid Proteases"/>
    <property type="match status" value="1"/>
</dbReference>
<dbReference type="Proteomes" id="UP001497644">
    <property type="component" value="Unassembled WGS sequence"/>
</dbReference>
<accession>A0AAV2MYF1</accession>
<evidence type="ECO:0000256" key="1">
    <source>
        <dbReference type="ARBA" id="ARBA00022801"/>
    </source>
</evidence>
<evidence type="ECO:0000313" key="5">
    <source>
        <dbReference type="Proteomes" id="UP001497644"/>
    </source>
</evidence>
<dbReference type="EMBL" id="CAXIPU020000479">
    <property type="protein sequence ID" value="CAL1672295.1"/>
    <property type="molecule type" value="Genomic_DNA"/>
</dbReference>
<dbReference type="InterPro" id="IPR021109">
    <property type="entry name" value="Peptidase_aspartic_dom_sf"/>
</dbReference>
<dbReference type="SUPFAM" id="SSF56672">
    <property type="entry name" value="DNA/RNA polymerases"/>
    <property type="match status" value="1"/>
</dbReference>
<dbReference type="Pfam" id="PF03564">
    <property type="entry name" value="DUF1759"/>
    <property type="match status" value="1"/>
</dbReference>
<feature type="region of interest" description="Disordered" evidence="2">
    <location>
        <begin position="1"/>
        <end position="24"/>
    </location>
</feature>
<dbReference type="PANTHER" id="PTHR47331:SF5">
    <property type="entry name" value="RIBONUCLEASE H"/>
    <property type="match status" value="1"/>
</dbReference>
<dbReference type="Pfam" id="PF05380">
    <property type="entry name" value="Peptidase_A17"/>
    <property type="match status" value="1"/>
</dbReference>
<reference evidence="4" key="1">
    <citation type="submission" date="2024-04" db="EMBL/GenBank/DDBJ databases">
        <authorList>
            <consortium name="Molecular Ecology Group"/>
        </authorList>
    </citation>
    <scope>NUCLEOTIDE SEQUENCE</scope>
</reference>
<dbReference type="PANTHER" id="PTHR47331">
    <property type="entry name" value="PHD-TYPE DOMAIN-CONTAINING PROTEIN"/>
    <property type="match status" value="1"/>
</dbReference>
<dbReference type="InterPro" id="IPR043502">
    <property type="entry name" value="DNA/RNA_pol_sf"/>
</dbReference>
<name>A0AAV2MYF1_9HYME</name>
<dbReference type="CDD" id="cd01644">
    <property type="entry name" value="RT_pepA17"/>
    <property type="match status" value="1"/>
</dbReference>
<feature type="domain" description="Peptidase A2" evidence="3">
    <location>
        <begin position="368"/>
        <end position="405"/>
    </location>
</feature>